<dbReference type="OrthoDB" id="5598852at2759"/>
<dbReference type="InterPro" id="IPR051678">
    <property type="entry name" value="AGP_Transferase"/>
</dbReference>
<organism evidence="2 3">
    <name type="scientific">Amanita muscaria (strain Koide BX008)</name>
    <dbReference type="NCBI Taxonomy" id="946122"/>
    <lineage>
        <taxon>Eukaryota</taxon>
        <taxon>Fungi</taxon>
        <taxon>Dikarya</taxon>
        <taxon>Basidiomycota</taxon>
        <taxon>Agaricomycotina</taxon>
        <taxon>Agaricomycetes</taxon>
        <taxon>Agaricomycetidae</taxon>
        <taxon>Agaricales</taxon>
        <taxon>Pluteineae</taxon>
        <taxon>Amanitaceae</taxon>
        <taxon>Amanita</taxon>
    </lineage>
</organism>
<name>A0A0C2WND7_AMAMK</name>
<dbReference type="HOGENOM" id="CLU_021768_3_2_1"/>
<dbReference type="Gene3D" id="3.90.1200.10">
    <property type="match status" value="1"/>
</dbReference>
<gene>
    <name evidence="2" type="ORF">M378DRAFT_86810</name>
</gene>
<accession>A0A0C2WND7</accession>
<sequence>MEKIPGVSLDKVIDTLTVEELSHIASQLKSILAQLRSVESSKMLGSVSGGPYRNEFFPPHVAPKHAFSKSLLSRIPRNAAIQFTHGDLLPKNIIVEGSRVTAIVDWATGGFYPAYWEYCRMHDPHFMTPGWKLVLQEVFLGEPRVMEISAVCELLHAVANTLA</sequence>
<dbReference type="Proteomes" id="UP000054549">
    <property type="component" value="Unassembled WGS sequence"/>
</dbReference>
<dbReference type="InterPro" id="IPR011009">
    <property type="entry name" value="Kinase-like_dom_sf"/>
</dbReference>
<dbReference type="AlphaFoldDB" id="A0A0C2WND7"/>
<dbReference type="Pfam" id="PF01636">
    <property type="entry name" value="APH"/>
    <property type="match status" value="1"/>
</dbReference>
<reference evidence="2 3" key="1">
    <citation type="submission" date="2014-04" db="EMBL/GenBank/DDBJ databases">
        <title>Evolutionary Origins and Diversification of the Mycorrhizal Mutualists.</title>
        <authorList>
            <consortium name="DOE Joint Genome Institute"/>
            <consortium name="Mycorrhizal Genomics Consortium"/>
            <person name="Kohler A."/>
            <person name="Kuo A."/>
            <person name="Nagy L.G."/>
            <person name="Floudas D."/>
            <person name="Copeland A."/>
            <person name="Barry K.W."/>
            <person name="Cichocki N."/>
            <person name="Veneault-Fourrey C."/>
            <person name="LaButti K."/>
            <person name="Lindquist E.A."/>
            <person name="Lipzen A."/>
            <person name="Lundell T."/>
            <person name="Morin E."/>
            <person name="Murat C."/>
            <person name="Riley R."/>
            <person name="Ohm R."/>
            <person name="Sun H."/>
            <person name="Tunlid A."/>
            <person name="Henrissat B."/>
            <person name="Grigoriev I.V."/>
            <person name="Hibbett D.S."/>
            <person name="Martin F."/>
        </authorList>
    </citation>
    <scope>NUCLEOTIDE SEQUENCE [LARGE SCALE GENOMIC DNA]</scope>
    <source>
        <strain evidence="2 3">Koide BX008</strain>
    </source>
</reference>
<dbReference type="PANTHER" id="PTHR21310">
    <property type="entry name" value="AMINOGLYCOSIDE PHOSPHOTRANSFERASE-RELATED-RELATED"/>
    <property type="match status" value="1"/>
</dbReference>
<dbReference type="InterPro" id="IPR002575">
    <property type="entry name" value="Aminoglycoside_PTrfase"/>
</dbReference>
<dbReference type="EMBL" id="KN818344">
    <property type="protein sequence ID" value="KIL58221.1"/>
    <property type="molecule type" value="Genomic_DNA"/>
</dbReference>
<protein>
    <recommendedName>
        <fullName evidence="1">Aminoglycoside phosphotransferase domain-containing protein</fullName>
    </recommendedName>
</protein>
<proteinExistence type="predicted"/>
<dbReference type="InParanoid" id="A0A0C2WND7"/>
<feature type="domain" description="Aminoglycoside phosphotransferase" evidence="1">
    <location>
        <begin position="1"/>
        <end position="133"/>
    </location>
</feature>
<dbReference type="PANTHER" id="PTHR21310:SF15">
    <property type="entry name" value="AMINOGLYCOSIDE PHOSPHOTRANSFERASE DOMAIN-CONTAINING PROTEIN"/>
    <property type="match status" value="1"/>
</dbReference>
<evidence type="ECO:0000313" key="2">
    <source>
        <dbReference type="EMBL" id="KIL58221.1"/>
    </source>
</evidence>
<evidence type="ECO:0000259" key="1">
    <source>
        <dbReference type="Pfam" id="PF01636"/>
    </source>
</evidence>
<evidence type="ECO:0000313" key="3">
    <source>
        <dbReference type="Proteomes" id="UP000054549"/>
    </source>
</evidence>
<keyword evidence="3" id="KW-1185">Reference proteome</keyword>
<dbReference type="SUPFAM" id="SSF56112">
    <property type="entry name" value="Protein kinase-like (PK-like)"/>
    <property type="match status" value="1"/>
</dbReference>